<feature type="domain" description="ACT" evidence="13">
    <location>
        <begin position="327"/>
        <end position="399"/>
    </location>
</feature>
<dbReference type="OrthoDB" id="9811476at2"/>
<comment type="similarity">
    <text evidence="4">Belongs to the serine/threonine dehydratase family.</text>
</comment>
<evidence type="ECO:0000256" key="1">
    <source>
        <dbReference type="ARBA" id="ARBA00001274"/>
    </source>
</evidence>
<evidence type="ECO:0000256" key="8">
    <source>
        <dbReference type="ARBA" id="ARBA00022533"/>
    </source>
</evidence>
<dbReference type="GO" id="GO:0009097">
    <property type="term" value="P:isoleucine biosynthetic process"/>
    <property type="evidence" value="ECO:0007669"/>
    <property type="project" value="TreeGrafter"/>
</dbReference>
<dbReference type="InterPro" id="IPR050147">
    <property type="entry name" value="Ser/Thr_Dehydratase"/>
</dbReference>
<dbReference type="Pfam" id="PF00291">
    <property type="entry name" value="PALP"/>
    <property type="match status" value="1"/>
</dbReference>
<dbReference type="GO" id="GO:0006567">
    <property type="term" value="P:L-threonine catabolic process"/>
    <property type="evidence" value="ECO:0007669"/>
    <property type="project" value="InterPro"/>
</dbReference>
<comment type="catalytic activity">
    <reaction evidence="1">
        <text>L-threonine = 2-oxobutanoate + NH4(+)</text>
        <dbReference type="Rhea" id="RHEA:22108"/>
        <dbReference type="ChEBI" id="CHEBI:16763"/>
        <dbReference type="ChEBI" id="CHEBI:28938"/>
        <dbReference type="ChEBI" id="CHEBI:57926"/>
        <dbReference type="EC" id="4.3.1.19"/>
    </reaction>
</comment>
<dbReference type="GO" id="GO:0030170">
    <property type="term" value="F:pyridoxal phosphate binding"/>
    <property type="evidence" value="ECO:0007669"/>
    <property type="project" value="InterPro"/>
</dbReference>
<dbReference type="InterPro" id="IPR005789">
    <property type="entry name" value="Thr_deHydtase_catblc"/>
</dbReference>
<comment type="function">
    <text evidence="11">Catalyzes the anaerobic formation of alpha-ketobutyrate and ammonia from threonine in a two-step reaction. The first step involved a dehydration of threonine and a production of enamine intermediates (aminocrotonate), which tautomerizes to its imine form (iminobutyrate). Both intermediates are unstable and short-lived. The second step is the nonenzymatic hydrolysis of the enamine/imine intermediates to form 2-ketobutyrate and free ammonia. In the low water environment of the cell, the second step is accelerated by RidA.</text>
</comment>
<dbReference type="InterPro" id="IPR001926">
    <property type="entry name" value="TrpB-like_PALP"/>
</dbReference>
<sequence length="399" mass="41617">MRSVELSDVLAARSLLDGVIEETPMAHSRWLSTRAKVPVYLKCENLQRTGSFKIRGAYVRISRLSAAERARGVVAASAGNHAQGVALAASMLDTKATIFMPEGAALPKVSATQGYGAQVEFAGAGVTEALEAAQQFADETGAILIHPFDHADILAGQGTVGLEIVEQLPDVRTIMVPLGGGGLAAGISLVRERHPDVTVIGVQAEDAAAYPGSLQEGRPVAATLGSTMADGIAVARPGDIPFEVIAAQVDHVVTVSEESMSQALVGLLERGKMLVEPSGAAAVAALLDEPGAVEGPVVAVLSGGNIDALLLLDVIRHGLVAAGRFLRLRVRITDRPGELMRLLADLAGLQVNVLNVTHDRSAESLGVREVDVSVEGATRGPDHREDVLRRLAELGHALV</sequence>
<evidence type="ECO:0000259" key="13">
    <source>
        <dbReference type="PROSITE" id="PS51671"/>
    </source>
</evidence>
<evidence type="ECO:0000256" key="11">
    <source>
        <dbReference type="ARBA" id="ARBA00025527"/>
    </source>
</evidence>
<evidence type="ECO:0000256" key="10">
    <source>
        <dbReference type="ARBA" id="ARBA00023239"/>
    </source>
</evidence>
<evidence type="ECO:0000256" key="3">
    <source>
        <dbReference type="ARBA" id="ARBA00004958"/>
    </source>
</evidence>
<comment type="pathway">
    <text evidence="3">Amino-acid degradation; L-threonine degradation via propanoate pathway; propanoate from L-threonine: step 1/4.</text>
</comment>
<dbReference type="EMBL" id="VDUX01000003">
    <property type="protein sequence ID" value="TXL61520.1"/>
    <property type="molecule type" value="Genomic_DNA"/>
</dbReference>
<dbReference type="PROSITE" id="PS00165">
    <property type="entry name" value="DEHYDRATASE_SER_THR"/>
    <property type="match status" value="1"/>
</dbReference>
<evidence type="ECO:0000256" key="4">
    <source>
        <dbReference type="ARBA" id="ARBA00010869"/>
    </source>
</evidence>
<evidence type="ECO:0000313" key="14">
    <source>
        <dbReference type="EMBL" id="TXL61520.1"/>
    </source>
</evidence>
<dbReference type="Proteomes" id="UP000321571">
    <property type="component" value="Unassembled WGS sequence"/>
</dbReference>
<dbReference type="AlphaFoldDB" id="A0A5C8NK36"/>
<comment type="cofactor">
    <cofactor evidence="2">
        <name>pyridoxal 5'-phosphate</name>
        <dbReference type="ChEBI" id="CHEBI:597326"/>
    </cofactor>
</comment>
<dbReference type="PROSITE" id="PS51671">
    <property type="entry name" value="ACT"/>
    <property type="match status" value="1"/>
</dbReference>
<dbReference type="PANTHER" id="PTHR48078:SF6">
    <property type="entry name" value="L-THREONINE DEHYDRATASE CATABOLIC TDCB"/>
    <property type="match status" value="1"/>
</dbReference>
<evidence type="ECO:0000313" key="15">
    <source>
        <dbReference type="Proteomes" id="UP000321571"/>
    </source>
</evidence>
<evidence type="ECO:0000256" key="5">
    <source>
        <dbReference type="ARBA" id="ARBA00011447"/>
    </source>
</evidence>
<dbReference type="PANTHER" id="PTHR48078">
    <property type="entry name" value="THREONINE DEHYDRATASE, MITOCHONDRIAL-RELATED"/>
    <property type="match status" value="1"/>
</dbReference>
<proteinExistence type="inferred from homology"/>
<comment type="caution">
    <text evidence="14">The sequence shown here is derived from an EMBL/GenBank/DDBJ whole genome shotgun (WGS) entry which is preliminary data.</text>
</comment>
<protein>
    <recommendedName>
        <fullName evidence="7">L-threonine dehydratase catabolic TdcB</fullName>
        <ecNumber evidence="6">4.3.1.19</ecNumber>
    </recommendedName>
    <alternativeName>
        <fullName evidence="12">Threonine deaminase</fullName>
    </alternativeName>
</protein>
<dbReference type="Gene3D" id="3.40.50.1100">
    <property type="match status" value="2"/>
</dbReference>
<evidence type="ECO:0000256" key="2">
    <source>
        <dbReference type="ARBA" id="ARBA00001933"/>
    </source>
</evidence>
<evidence type="ECO:0000256" key="12">
    <source>
        <dbReference type="ARBA" id="ARBA00031427"/>
    </source>
</evidence>
<dbReference type="NCBIfam" id="TIGR01127">
    <property type="entry name" value="ilvA_1Cterm"/>
    <property type="match status" value="1"/>
</dbReference>
<comment type="subunit">
    <text evidence="5">In the native structure, TdcB is in a dimeric form, whereas in the TdcB-AMP complex, it exists in a tetrameric form (dimer of dimers).</text>
</comment>
<dbReference type="InterPro" id="IPR036052">
    <property type="entry name" value="TrpB-like_PALP_sf"/>
</dbReference>
<keyword evidence="10 14" id="KW-0456">Lyase</keyword>
<gene>
    <name evidence="14" type="ORF">FHP06_08855</name>
</gene>
<evidence type="ECO:0000256" key="7">
    <source>
        <dbReference type="ARBA" id="ARBA00022248"/>
    </source>
</evidence>
<reference evidence="14 15" key="1">
    <citation type="submission" date="2019-06" db="EMBL/GenBank/DDBJ databases">
        <title>Aeromicrobium sp. nov., isolated from a maize field.</title>
        <authorList>
            <person name="Lin S.-Y."/>
            <person name="Tsai C.-F."/>
            <person name="Young C.-C."/>
        </authorList>
    </citation>
    <scope>NUCLEOTIDE SEQUENCE [LARGE SCALE GENOMIC DNA]</scope>
    <source>
        <strain evidence="14 15">CC-CFT486</strain>
    </source>
</reference>
<evidence type="ECO:0000256" key="6">
    <source>
        <dbReference type="ARBA" id="ARBA00012096"/>
    </source>
</evidence>
<dbReference type="InterPro" id="IPR002912">
    <property type="entry name" value="ACT_dom"/>
</dbReference>
<dbReference type="InterPro" id="IPR000634">
    <property type="entry name" value="Ser/Thr_deHydtase_PyrdxlP-BS"/>
</dbReference>
<dbReference type="EC" id="4.3.1.19" evidence="6"/>
<accession>A0A5C8NK36</accession>
<organism evidence="14 15">
    <name type="scientific">Aeromicrobium terrae</name>
    <dbReference type="NCBI Taxonomy" id="2498846"/>
    <lineage>
        <taxon>Bacteria</taxon>
        <taxon>Bacillati</taxon>
        <taxon>Actinomycetota</taxon>
        <taxon>Actinomycetes</taxon>
        <taxon>Propionibacteriales</taxon>
        <taxon>Nocardioidaceae</taxon>
        <taxon>Aeromicrobium</taxon>
    </lineage>
</organism>
<dbReference type="GO" id="GO:0006565">
    <property type="term" value="P:L-serine catabolic process"/>
    <property type="evidence" value="ECO:0007669"/>
    <property type="project" value="TreeGrafter"/>
</dbReference>
<dbReference type="GO" id="GO:0003941">
    <property type="term" value="F:L-serine ammonia-lyase activity"/>
    <property type="evidence" value="ECO:0007669"/>
    <property type="project" value="TreeGrafter"/>
</dbReference>
<dbReference type="GO" id="GO:0004794">
    <property type="term" value="F:threonine deaminase activity"/>
    <property type="evidence" value="ECO:0007669"/>
    <property type="project" value="UniProtKB-EC"/>
</dbReference>
<name>A0A5C8NK36_9ACTN</name>
<dbReference type="InterPro" id="IPR044561">
    <property type="entry name" value="ACT_ThrD-II-like"/>
</dbReference>
<keyword evidence="9" id="KW-0663">Pyridoxal phosphate</keyword>
<dbReference type="CDD" id="cd04886">
    <property type="entry name" value="ACT_ThrD-II-like"/>
    <property type="match status" value="1"/>
</dbReference>
<evidence type="ECO:0000256" key="9">
    <source>
        <dbReference type="ARBA" id="ARBA00022898"/>
    </source>
</evidence>
<dbReference type="FunFam" id="3.40.50.1100:FF:000005">
    <property type="entry name" value="Threonine dehydratase catabolic"/>
    <property type="match status" value="1"/>
</dbReference>
<keyword evidence="8" id="KW-0021">Allosteric enzyme</keyword>
<keyword evidence="15" id="KW-1185">Reference proteome</keyword>
<dbReference type="SUPFAM" id="SSF53686">
    <property type="entry name" value="Tryptophan synthase beta subunit-like PLP-dependent enzymes"/>
    <property type="match status" value="1"/>
</dbReference>
<dbReference type="CDD" id="cd01562">
    <property type="entry name" value="Thr-dehyd"/>
    <property type="match status" value="1"/>
</dbReference>